<dbReference type="STRING" id="1246637.MTBBW1_1260027"/>
<accession>A0A1W1H6U9</accession>
<dbReference type="EMBL" id="FWEV01000031">
    <property type="protein sequence ID" value="SLM28105.1"/>
    <property type="molecule type" value="Genomic_DNA"/>
</dbReference>
<evidence type="ECO:0000256" key="1">
    <source>
        <dbReference type="SAM" id="Phobius"/>
    </source>
</evidence>
<gene>
    <name evidence="2" type="ORF">MTBBW1_1260027</name>
</gene>
<evidence type="ECO:0000313" key="2">
    <source>
        <dbReference type="EMBL" id="SLM28105.1"/>
    </source>
</evidence>
<evidence type="ECO:0000313" key="3">
    <source>
        <dbReference type="Proteomes" id="UP000191931"/>
    </source>
</evidence>
<keyword evidence="1" id="KW-1133">Transmembrane helix</keyword>
<dbReference type="Proteomes" id="UP000191931">
    <property type="component" value="Unassembled WGS sequence"/>
</dbReference>
<name>A0A1W1H6U9_9BACT</name>
<dbReference type="AlphaFoldDB" id="A0A1W1H6U9"/>
<organism evidence="2 3">
    <name type="scientific">Desulfamplus magnetovallimortis</name>
    <dbReference type="NCBI Taxonomy" id="1246637"/>
    <lineage>
        <taxon>Bacteria</taxon>
        <taxon>Pseudomonadati</taxon>
        <taxon>Thermodesulfobacteriota</taxon>
        <taxon>Desulfobacteria</taxon>
        <taxon>Desulfobacterales</taxon>
        <taxon>Desulfobacteraceae</taxon>
        <taxon>Desulfamplus</taxon>
    </lineage>
</organism>
<feature type="transmembrane region" description="Helical" evidence="1">
    <location>
        <begin position="22"/>
        <end position="44"/>
    </location>
</feature>
<keyword evidence="1" id="KW-0472">Membrane</keyword>
<protein>
    <submittedName>
        <fullName evidence="2">Uncharacterized protein</fullName>
    </submittedName>
</protein>
<keyword evidence="3" id="KW-1185">Reference proteome</keyword>
<keyword evidence="1" id="KW-0812">Transmembrane</keyword>
<sequence>MKKTNCFIDTGAYFPKINKDKAGLYILNIPSILVILIQTNAITFEKAIRCRF</sequence>
<reference evidence="2 3" key="1">
    <citation type="submission" date="2017-03" db="EMBL/GenBank/DDBJ databases">
        <authorList>
            <person name="Afonso C.L."/>
            <person name="Miller P.J."/>
            <person name="Scott M.A."/>
            <person name="Spackman E."/>
            <person name="Goraichik I."/>
            <person name="Dimitrov K.M."/>
            <person name="Suarez D.L."/>
            <person name="Swayne D.E."/>
        </authorList>
    </citation>
    <scope>NUCLEOTIDE SEQUENCE [LARGE SCALE GENOMIC DNA]</scope>
    <source>
        <strain evidence="2">PRJEB14757</strain>
    </source>
</reference>
<proteinExistence type="predicted"/>